<proteinExistence type="predicted"/>
<evidence type="ECO:0000313" key="3">
    <source>
        <dbReference type="Proteomes" id="UP000694050"/>
    </source>
</evidence>
<feature type="region of interest" description="Disordered" evidence="1">
    <location>
        <begin position="39"/>
        <end position="70"/>
    </location>
</feature>
<feature type="compositionally biased region" description="Basic residues" evidence="1">
    <location>
        <begin position="211"/>
        <end position="220"/>
    </location>
</feature>
<accession>A0A8J5UEI1</accession>
<comment type="caution">
    <text evidence="2">The sequence shown here is derived from an EMBL/GenBank/DDBJ whole genome shotgun (WGS) entry which is preliminary data.</text>
</comment>
<dbReference type="EMBL" id="JAELUQ010000003">
    <property type="protein sequence ID" value="KAG7417907.1"/>
    <property type="molecule type" value="Genomic_DNA"/>
</dbReference>
<gene>
    <name evidence="2" type="ORF">Forpe1208_v005218</name>
</gene>
<dbReference type="AlphaFoldDB" id="A0A8J5UEI1"/>
<protein>
    <submittedName>
        <fullName evidence="2">Uncharacterized protein</fullName>
    </submittedName>
</protein>
<sequence length="363" mass="40818">MEETMYHNTPATATTTKLLICFYLLDTYLGCSLISTDWDSHEDTPERSDEAPSRFYANDQNPTWEQDSRQTESIIAENSDLRRDLHRIQKTSIRLLDAQKESAERIRELQDNNYGLEEEVADMRPQLSFATGTIINEIQDKVDTATVAGSTVRALKERIVYQTDTIQQLKTKKKRIGTELSQLRTQKKSMGIELSQLQRQIREYRESSKVGKIKKGKSGHHSASSGANAATTTVSPITAPGQAPALAPSAHEHGPYLVENVIRDRLIRDEHLTSGVKFQFQEALSKGSNEGRNVYGFIHRGKIGCYYCFHEVCEKGPDASVELHLADTRCQFGSDKCNFLVKAVVVGSHRKLQIYNCALVTFS</sequence>
<feature type="compositionally biased region" description="Basic and acidic residues" evidence="1">
    <location>
        <begin position="39"/>
        <end position="52"/>
    </location>
</feature>
<organism evidence="2 3">
    <name type="scientific">Fusarium oxysporum f. sp. rapae</name>
    <dbReference type="NCBI Taxonomy" id="485398"/>
    <lineage>
        <taxon>Eukaryota</taxon>
        <taxon>Fungi</taxon>
        <taxon>Dikarya</taxon>
        <taxon>Ascomycota</taxon>
        <taxon>Pezizomycotina</taxon>
        <taxon>Sordariomycetes</taxon>
        <taxon>Hypocreomycetidae</taxon>
        <taxon>Hypocreales</taxon>
        <taxon>Nectriaceae</taxon>
        <taxon>Fusarium</taxon>
        <taxon>Fusarium oxysporum species complex</taxon>
    </lineage>
</organism>
<dbReference type="Proteomes" id="UP000694050">
    <property type="component" value="Unassembled WGS sequence"/>
</dbReference>
<feature type="compositionally biased region" description="Low complexity" evidence="1">
    <location>
        <begin position="221"/>
        <end position="235"/>
    </location>
</feature>
<name>A0A8J5UEI1_FUSOX</name>
<evidence type="ECO:0000313" key="2">
    <source>
        <dbReference type="EMBL" id="KAG7417907.1"/>
    </source>
</evidence>
<evidence type="ECO:0000256" key="1">
    <source>
        <dbReference type="SAM" id="MobiDB-lite"/>
    </source>
</evidence>
<reference evidence="2" key="1">
    <citation type="submission" date="2021-04" db="EMBL/GenBank/DDBJ databases">
        <title>First draft genome resource for Brassicaceae pathogens Fusarium oxysporum f. sp. raphani and Fusarium oxysporum f. sp. rapae.</title>
        <authorList>
            <person name="Asai S."/>
        </authorList>
    </citation>
    <scope>NUCLEOTIDE SEQUENCE</scope>
    <source>
        <strain evidence="2">Tf1208</strain>
    </source>
</reference>
<feature type="region of interest" description="Disordered" evidence="1">
    <location>
        <begin position="206"/>
        <end position="250"/>
    </location>
</feature>